<evidence type="ECO:0000256" key="1">
    <source>
        <dbReference type="SAM" id="MobiDB-lite"/>
    </source>
</evidence>
<sequence length="1305" mass="135198">MPPEKCLMGAAKIIVVHNFKGGVGKTTNAINLAAMLAMRGHKTLLVDADPQRNATTFLLAPEIYRELQPQPVVLRPAEAPDYEVETESEDEVEEIDDPPVIAGGINGEPLHVKQRIAQDLMAHTPHMDEGPLAALDSLLAEKQVLTVSAALKPYERDSEREGAVAAPAPMPYRVLQDIMKMAAKGGRDPAPLHLLAGDNNFIRFETRWRKAEEQGNDPEPDAERYTTGLGEFRMMLTKMIQTHGFKYVIVDSGPSNAMLNKVVVTSADYILASAMADSFSCASVRAMVNVVLDGWFSWQATVCKKQYFNNVMLQERFLTKEHGGLNPRTFKAGAFKGFLYNPLTRMLPVLGVAYDASNKKKTDGDMMAGGAFIGNDGRTRVKASQAEWLARIEFEIGNESVPEHVRSRLVTCLDEENRHRFCIPFIKDFSAVSLTLGHMAGFPFVLMTREEVINMAVEVAAAGMGAAMKPNISHMKKMANQYRSRMQSLAAFLEAVLLHVSHLAEQAVEVAEKPVVTAVETAVGGAQAAQGAVAGLFSNLAAYVAALLARIQAAFLQLLASFRRSEQIKLRSGAQAATDGGAGGARSSSSSSSSTPVAFMAPASGGTRTVRAPAAPAASQQQQAMLLPERKGAFGQLGVAGPVLAVSAAAAALYAGCLLWRRWRAGVERQREVQQYAALQGPALARQKQRFQRALVVDSVNLELPAIKEMDIQPGPVQVEKIISRQPGGGGGGGGKPTAAAAPRPPAMDTASLRQWQQFMASSRTTEVKDELRGGMQAGGRAGSAGRAGSPAGGAHHSHNHHNHHNNNNMSPHGALGDAELKDLSERIRRAGEGAAAEEAPVITFEQLYANSRESDEEAMARRAAERKARWQQQQQQHAKQKPQPGSGGQVAAAGAMPGGASSGRLGSGPAHRAPLGTGTGTGTTTLTGLGAPPGPSSAQAAGARQPQPQAPQPQPLQRSAPGAVAAGPAAASASPPPAKKAPAPAQAAAAAAPADELAASLAARSVRDSHLRPAAPAAGTTLGANNPFAVGLFGDAGSSPSSGASLPSSSSSPSTSTSSSKAAPRPEQLQAGPRVKPSATAASTLAPAAAAAAAPSSHTAAAATAASSTTTSRNDPPTSAGPSRPANSRLEVSLSGAPKSVAQIAAPAPSVELSAALSQDLEEVVAPAPAPAATASSSAASTSAASSPPAQQQPPPSRRTPEVGVLALALAGLAKEQLVTSLGSGGSSANSSRDEDDGEGGGGGSRRGRRVAAGGSLRTPDTQAPGLTRLMRRPTSNNSSSSSSQQQQQQPVAASAKQDTAVVL</sequence>
<dbReference type="PANTHER" id="PTHR13696">
    <property type="entry name" value="P-LOOP CONTAINING NUCLEOSIDE TRIPHOSPHATE HYDROLASE"/>
    <property type="match status" value="1"/>
</dbReference>
<name>A0A836B8K7_9CHLO</name>
<feature type="compositionally biased region" description="Basic residues" evidence="1">
    <location>
        <begin position="796"/>
        <end position="805"/>
    </location>
</feature>
<feature type="compositionally biased region" description="Low complexity" evidence="1">
    <location>
        <begin position="784"/>
        <end position="795"/>
    </location>
</feature>
<dbReference type="Pfam" id="PF13614">
    <property type="entry name" value="AAA_31"/>
    <property type="match status" value="1"/>
</dbReference>
<feature type="compositionally biased region" description="Gly residues" evidence="1">
    <location>
        <begin position="727"/>
        <end position="736"/>
    </location>
</feature>
<feature type="region of interest" description="Disordered" evidence="1">
    <location>
        <begin position="573"/>
        <end position="602"/>
    </location>
</feature>
<keyword evidence="4" id="KW-1185">Reference proteome</keyword>
<accession>A0A836B8K7</accession>
<evidence type="ECO:0000313" key="3">
    <source>
        <dbReference type="EMBL" id="KAG2450952.1"/>
    </source>
</evidence>
<comment type="caution">
    <text evidence="3">The sequence shown here is derived from an EMBL/GenBank/DDBJ whole genome shotgun (WGS) entry which is preliminary data.</text>
</comment>
<feature type="compositionally biased region" description="Low complexity" evidence="1">
    <location>
        <begin position="1037"/>
        <end position="1064"/>
    </location>
</feature>
<gene>
    <name evidence="3" type="ORF">HYH02_004224</name>
</gene>
<feature type="region of interest" description="Disordered" evidence="1">
    <location>
        <begin position="854"/>
        <end position="998"/>
    </location>
</feature>
<feature type="compositionally biased region" description="Low complexity" evidence="1">
    <location>
        <begin position="956"/>
        <end position="974"/>
    </location>
</feature>
<evidence type="ECO:0000259" key="2">
    <source>
        <dbReference type="Pfam" id="PF13614"/>
    </source>
</evidence>
<feature type="region of interest" description="Disordered" evidence="1">
    <location>
        <begin position="1011"/>
        <end position="1135"/>
    </location>
</feature>
<dbReference type="Proteomes" id="UP000613740">
    <property type="component" value="Unassembled WGS sequence"/>
</dbReference>
<feature type="compositionally biased region" description="Low complexity" evidence="1">
    <location>
        <begin position="981"/>
        <end position="998"/>
    </location>
</feature>
<feature type="compositionally biased region" description="Low complexity" evidence="1">
    <location>
        <begin position="1078"/>
        <end position="1113"/>
    </location>
</feature>
<reference evidence="3" key="1">
    <citation type="journal article" date="2020" name="bioRxiv">
        <title>Comparative genomics of Chlamydomonas.</title>
        <authorList>
            <person name="Craig R.J."/>
            <person name="Hasan A.R."/>
            <person name="Ness R.W."/>
            <person name="Keightley P.D."/>
        </authorList>
    </citation>
    <scope>NUCLEOTIDE SEQUENCE</scope>
    <source>
        <strain evidence="3">CCAP 11/173</strain>
    </source>
</reference>
<feature type="compositionally biased region" description="Low complexity" evidence="1">
    <location>
        <begin position="913"/>
        <end position="948"/>
    </location>
</feature>
<feature type="domain" description="AAA" evidence="2">
    <location>
        <begin position="11"/>
        <end position="57"/>
    </location>
</feature>
<dbReference type="SUPFAM" id="SSF52540">
    <property type="entry name" value="P-loop containing nucleoside triphosphate hydrolases"/>
    <property type="match status" value="1"/>
</dbReference>
<feature type="region of interest" description="Disordered" evidence="1">
    <location>
        <begin position="1168"/>
        <end position="1205"/>
    </location>
</feature>
<dbReference type="InterPro" id="IPR027417">
    <property type="entry name" value="P-loop_NTPase"/>
</dbReference>
<feature type="region of interest" description="Disordered" evidence="1">
    <location>
        <begin position="775"/>
        <end position="817"/>
    </location>
</feature>
<dbReference type="PANTHER" id="PTHR13696:SF52">
    <property type="entry name" value="PARA FAMILY PROTEIN CT_582"/>
    <property type="match status" value="1"/>
</dbReference>
<dbReference type="OrthoDB" id="552235at2759"/>
<feature type="region of interest" description="Disordered" evidence="1">
    <location>
        <begin position="1222"/>
        <end position="1305"/>
    </location>
</feature>
<feature type="compositionally biased region" description="Low complexity" evidence="1">
    <location>
        <begin position="871"/>
        <end position="896"/>
    </location>
</feature>
<proteinExistence type="predicted"/>
<feature type="compositionally biased region" description="Low complexity" evidence="1">
    <location>
        <begin position="1172"/>
        <end position="1191"/>
    </location>
</feature>
<evidence type="ECO:0000313" key="4">
    <source>
        <dbReference type="Proteomes" id="UP000613740"/>
    </source>
</evidence>
<dbReference type="Gene3D" id="3.40.50.300">
    <property type="entry name" value="P-loop containing nucleotide triphosphate hydrolases"/>
    <property type="match status" value="1"/>
</dbReference>
<dbReference type="InterPro" id="IPR025669">
    <property type="entry name" value="AAA_dom"/>
</dbReference>
<feature type="compositionally biased region" description="Low complexity" evidence="1">
    <location>
        <begin position="1277"/>
        <end position="1291"/>
    </location>
</feature>
<feature type="compositionally biased region" description="Low complexity" evidence="1">
    <location>
        <begin position="573"/>
        <end position="594"/>
    </location>
</feature>
<dbReference type="InterPro" id="IPR050678">
    <property type="entry name" value="DNA_Partitioning_ATPase"/>
</dbReference>
<feature type="compositionally biased region" description="Basic and acidic residues" evidence="1">
    <location>
        <begin position="859"/>
        <end position="869"/>
    </location>
</feature>
<organism evidence="3 4">
    <name type="scientific">Chlamydomonas schloesseri</name>
    <dbReference type="NCBI Taxonomy" id="2026947"/>
    <lineage>
        <taxon>Eukaryota</taxon>
        <taxon>Viridiplantae</taxon>
        <taxon>Chlorophyta</taxon>
        <taxon>core chlorophytes</taxon>
        <taxon>Chlorophyceae</taxon>
        <taxon>CS clade</taxon>
        <taxon>Chlamydomonadales</taxon>
        <taxon>Chlamydomonadaceae</taxon>
        <taxon>Chlamydomonas</taxon>
    </lineage>
</organism>
<dbReference type="EMBL" id="JAEHOD010000009">
    <property type="protein sequence ID" value="KAG2450952.1"/>
    <property type="molecule type" value="Genomic_DNA"/>
</dbReference>
<feature type="region of interest" description="Disordered" evidence="1">
    <location>
        <begin position="722"/>
        <end position="750"/>
    </location>
</feature>
<dbReference type="CDD" id="cd02042">
    <property type="entry name" value="ParAB_family"/>
    <property type="match status" value="1"/>
</dbReference>
<feature type="compositionally biased region" description="Low complexity" evidence="1">
    <location>
        <begin position="1013"/>
        <end position="1027"/>
    </location>
</feature>
<protein>
    <recommendedName>
        <fullName evidence="2">AAA domain-containing protein</fullName>
    </recommendedName>
</protein>